<comment type="caution">
    <text evidence="4">The sequence shown here is derived from an EMBL/GenBank/DDBJ whole genome shotgun (WGS) entry which is preliminary data.</text>
</comment>
<keyword evidence="5" id="KW-1185">Reference proteome</keyword>
<evidence type="ECO:0000256" key="2">
    <source>
        <dbReference type="ARBA" id="ARBA00022676"/>
    </source>
</evidence>
<protein>
    <submittedName>
        <fullName evidence="4">Uncharacterized protein</fullName>
    </submittedName>
</protein>
<dbReference type="GO" id="GO:0008194">
    <property type="term" value="F:UDP-glycosyltransferase activity"/>
    <property type="evidence" value="ECO:0007669"/>
    <property type="project" value="InterPro"/>
</dbReference>
<dbReference type="Proteomes" id="UP001286313">
    <property type="component" value="Unassembled WGS sequence"/>
</dbReference>
<reference evidence="4" key="1">
    <citation type="submission" date="2023-10" db="EMBL/GenBank/DDBJ databases">
        <title>Genome assemblies of two species of porcelain crab, Petrolisthes cinctipes and Petrolisthes manimaculis (Anomura: Porcellanidae).</title>
        <authorList>
            <person name="Angst P."/>
        </authorList>
    </citation>
    <scope>NUCLEOTIDE SEQUENCE</scope>
    <source>
        <strain evidence="4">PB745_01</strain>
        <tissue evidence="4">Gill</tissue>
    </source>
</reference>
<dbReference type="Pfam" id="PF00201">
    <property type="entry name" value="UDPGT"/>
    <property type="match status" value="2"/>
</dbReference>
<gene>
    <name evidence="4" type="ORF">Pcinc_043798</name>
</gene>
<evidence type="ECO:0000313" key="4">
    <source>
        <dbReference type="EMBL" id="KAK3849453.1"/>
    </source>
</evidence>
<proteinExistence type="inferred from homology"/>
<dbReference type="AlphaFoldDB" id="A0AAE1BFC3"/>
<evidence type="ECO:0000256" key="1">
    <source>
        <dbReference type="ARBA" id="ARBA00009995"/>
    </source>
</evidence>
<keyword evidence="2" id="KW-0328">Glycosyltransferase</keyword>
<dbReference type="InterPro" id="IPR002213">
    <property type="entry name" value="UDP_glucos_trans"/>
</dbReference>
<evidence type="ECO:0000313" key="5">
    <source>
        <dbReference type="Proteomes" id="UP001286313"/>
    </source>
</evidence>
<dbReference type="SUPFAM" id="SSF53756">
    <property type="entry name" value="UDP-Glycosyltransferase/glycogen phosphorylase"/>
    <property type="match status" value="2"/>
</dbReference>
<dbReference type="Gene3D" id="3.40.50.2000">
    <property type="entry name" value="Glycogen Phosphorylase B"/>
    <property type="match status" value="2"/>
</dbReference>
<dbReference type="InterPro" id="IPR050271">
    <property type="entry name" value="UDP-glycosyltransferase"/>
</dbReference>
<dbReference type="PANTHER" id="PTHR48043">
    <property type="entry name" value="EG:EG0003.4 PROTEIN-RELATED"/>
    <property type="match status" value="1"/>
</dbReference>
<name>A0AAE1BFC3_PETCI</name>
<keyword evidence="3" id="KW-0808">Transferase</keyword>
<comment type="similarity">
    <text evidence="1">Belongs to the UDP-glycosyltransferase family.</text>
</comment>
<evidence type="ECO:0000256" key="3">
    <source>
        <dbReference type="ARBA" id="ARBA00022679"/>
    </source>
</evidence>
<dbReference type="EMBL" id="JAWQEG010008921">
    <property type="protein sequence ID" value="KAK3849453.1"/>
    <property type="molecule type" value="Genomic_DNA"/>
</dbReference>
<accession>A0AAE1BFC3</accession>
<dbReference type="PANTHER" id="PTHR48043:SF159">
    <property type="entry name" value="EG:EG0003.4 PROTEIN-RELATED"/>
    <property type="match status" value="1"/>
</dbReference>
<organism evidence="4 5">
    <name type="scientific">Petrolisthes cinctipes</name>
    <name type="common">Flat porcelain crab</name>
    <dbReference type="NCBI Taxonomy" id="88211"/>
    <lineage>
        <taxon>Eukaryota</taxon>
        <taxon>Metazoa</taxon>
        <taxon>Ecdysozoa</taxon>
        <taxon>Arthropoda</taxon>
        <taxon>Crustacea</taxon>
        <taxon>Multicrustacea</taxon>
        <taxon>Malacostraca</taxon>
        <taxon>Eumalacostraca</taxon>
        <taxon>Eucarida</taxon>
        <taxon>Decapoda</taxon>
        <taxon>Pleocyemata</taxon>
        <taxon>Anomura</taxon>
        <taxon>Galatheoidea</taxon>
        <taxon>Porcellanidae</taxon>
        <taxon>Petrolisthes</taxon>
    </lineage>
</organism>
<sequence length="182" mass="20867">MAPGHHGSPTTKRRLSKWLPQQDILGHPKLRLFLTHTQRLRLCITPLSSVQVTQKLRLFITHGGLLSLQEATYHGFLSLASQSMWIRDTTWKGSILQAGVDSSFGRNSPYDRMRNAILEIIDNKRFREGVAEERAIMMRDQPVQLLVPWANYWVEYVIRHQGADTSSLSRHTHACHGQSLPY</sequence>